<dbReference type="Proteomes" id="UP000321331">
    <property type="component" value="Unassembled WGS sequence"/>
</dbReference>
<keyword evidence="1" id="KW-0677">Repeat</keyword>
<comment type="caution">
    <text evidence="4">The sequence shown here is derived from an EMBL/GenBank/DDBJ whole genome shotgun (WGS) entry which is preliminary data.</text>
</comment>
<dbReference type="InterPro" id="IPR027417">
    <property type="entry name" value="P-loop_NTPase"/>
</dbReference>
<protein>
    <recommendedName>
        <fullName evidence="3">Nephrocystin 3-like N-terminal domain-containing protein</fullName>
    </recommendedName>
</protein>
<sequence length="1293" mass="148273">VEVAGVWRRESSIELPTHHPMQDWLPSGPSSNEDEGLPSSKRRKSISSPSHDFVLTGINFGNHARLHQGNINIETVENVVLEQLTPSDNVIGEILRLLPPKLDQDLSILWKDWYDKQCVDAFRWLWSEPRINHAIHNGQRILNIVDETQSALYPAFLAITSELWNRICSKDNRTTICYSSSSVWHNIHFEGVLQSLLASLVSQYDLVDELRIIHSQMQNRSFNALSMADRLIQLLFALLRQRKSSRCFVLLEYLERFDLEYQRRIIDLINTEAADLEVTWVLFSDTDCTSFLCSTTASFILTFDQAFEGLQLNDVFNTIRSCQNLLSEIHTKADRFPELQYTQLGRTWLQSRKSSILVCQRMEADLKTAEPAHLLNSLDISKLLSEFQHQHYTCAYVSLNNRPQSFEFTQHHIYADIFFQVANGIQNNKILQERLLKLAARDRARLVSATKGNPSVNGWPDLFTKFSTFPRHNNQLVFLRLSARFPLDFITHISQLGFEWKVLASISSADHGAISDRSILPIVSLDSEYNECLASLAFQGMGEVWHQIRDALPGSNEWIWSNRTFRKWYETSGLLWISGTPGSGKSVLCKTILRSFTSRVLDFTHVHAWFYSARGLERGTLHSYMLRAILRSILERNPQAFKSFKNLYRARVQTEHHVSWIDEDCHVLAEALRAIAVNDTTPRTILILDGLDEFLGNQSDPYTVQEFLELLSSLAYTKNSHIWLIACSRPVPEFRSEFMECFHISIHENNCEDVSIFIENGISKLRAAWPRREKKRGGKSRHLNAFAQPLPIQPERLSSQEELELETLRQYLTSRSSGSIIWIKLVLSEVELLIRRKEGFTLEHLREKVQSLPRDIHNLYCEIITQLGLDHNSEKARMAEKIFLWVTGSRGWGILKLQELREALAIPGNYQQCTTMAAFDNLQVNCHQIGDDWDYFYSIIYSHCGGLVEFMPPVRLDNATTITLEEMSGDWTVQLVHHTAKSFLESKNKPSQLRIVDADAVQFVATQSAWYLTLIFPPGCSRDIFNMTDDDIDGATLSTGSYMSTTLGWAECLKGSSSPQSSLNMPVLVKQNLWRLMHRLNSAPLLLFVLNVLRNNNASTIWSLAKETPDFLIWWLRYLQVPSENERTVSGLSEYLCSPGNMRILSILLQLREILAEASTSVHDISSGPLYYTQDESSFLSWPWHDLDRFLTELPSWTAGLHYPSYSECNLAITTENVDDAKWGDLWNGRVIREARDLWSSPTPSEPLNSSDEHTPSPLDDLTLLGSISSYDRQREFEVACWVNEAPFVLDRF</sequence>
<reference evidence="4 5" key="1">
    <citation type="submission" date="2019-07" db="EMBL/GenBank/DDBJ databases">
        <title>The First High-Quality Draft Genome Sequence of the Causal Agent of the Current Panama Disease Epidemic.</title>
        <authorList>
            <person name="Warmington R.J."/>
            <person name="Kay W."/>
            <person name="Jeffries A."/>
            <person name="Bebber D."/>
            <person name="Moore K."/>
            <person name="Studholme D.J."/>
        </authorList>
    </citation>
    <scope>NUCLEOTIDE SEQUENCE [LARGE SCALE GENOMIC DNA]</scope>
    <source>
        <strain evidence="4 5">TR4</strain>
    </source>
</reference>
<feature type="domain" description="Nephrocystin 3-like N-terminal" evidence="3">
    <location>
        <begin position="554"/>
        <end position="729"/>
    </location>
</feature>
<evidence type="ECO:0000313" key="4">
    <source>
        <dbReference type="EMBL" id="TXB98310.1"/>
    </source>
</evidence>
<dbReference type="SUPFAM" id="SSF52540">
    <property type="entry name" value="P-loop containing nucleoside triphosphate hydrolases"/>
    <property type="match status" value="1"/>
</dbReference>
<organism evidence="4 5">
    <name type="scientific">Fusarium oxysporum f. sp. cubense</name>
    <dbReference type="NCBI Taxonomy" id="61366"/>
    <lineage>
        <taxon>Eukaryota</taxon>
        <taxon>Fungi</taxon>
        <taxon>Dikarya</taxon>
        <taxon>Ascomycota</taxon>
        <taxon>Pezizomycotina</taxon>
        <taxon>Sordariomycetes</taxon>
        <taxon>Hypocreomycetidae</taxon>
        <taxon>Hypocreales</taxon>
        <taxon>Nectriaceae</taxon>
        <taxon>Fusarium</taxon>
        <taxon>Fusarium oxysporum species complex</taxon>
    </lineage>
</organism>
<gene>
    <name evidence="4" type="ORF">FocTR4_00012352</name>
</gene>
<name>A0A5C6SLM2_FUSOC</name>
<feature type="region of interest" description="Disordered" evidence="2">
    <location>
        <begin position="1239"/>
        <end position="1258"/>
    </location>
</feature>
<feature type="non-terminal residue" evidence="4">
    <location>
        <position position="1"/>
    </location>
</feature>
<dbReference type="Gene3D" id="3.40.50.300">
    <property type="entry name" value="P-loop containing nucleotide triphosphate hydrolases"/>
    <property type="match status" value="1"/>
</dbReference>
<evidence type="ECO:0000313" key="5">
    <source>
        <dbReference type="Proteomes" id="UP000321331"/>
    </source>
</evidence>
<dbReference type="Pfam" id="PF24883">
    <property type="entry name" value="NPHP3_N"/>
    <property type="match status" value="1"/>
</dbReference>
<evidence type="ECO:0000259" key="3">
    <source>
        <dbReference type="Pfam" id="PF24883"/>
    </source>
</evidence>
<feature type="region of interest" description="Disordered" evidence="2">
    <location>
        <begin position="18"/>
        <end position="48"/>
    </location>
</feature>
<feature type="compositionally biased region" description="Polar residues" evidence="2">
    <location>
        <begin position="1240"/>
        <end position="1250"/>
    </location>
</feature>
<evidence type="ECO:0000256" key="2">
    <source>
        <dbReference type="SAM" id="MobiDB-lite"/>
    </source>
</evidence>
<accession>A0A5C6SLM2</accession>
<dbReference type="InterPro" id="IPR056884">
    <property type="entry name" value="NPHP3-like_N"/>
</dbReference>
<proteinExistence type="predicted"/>
<dbReference type="EMBL" id="VMNF01000012">
    <property type="protein sequence ID" value="TXB98310.1"/>
    <property type="molecule type" value="Genomic_DNA"/>
</dbReference>
<dbReference type="PANTHER" id="PTHR10039:SF5">
    <property type="entry name" value="NACHT DOMAIN-CONTAINING PROTEIN"/>
    <property type="match status" value="1"/>
</dbReference>
<evidence type="ECO:0000256" key="1">
    <source>
        <dbReference type="ARBA" id="ARBA00022737"/>
    </source>
</evidence>
<dbReference type="PANTHER" id="PTHR10039">
    <property type="entry name" value="AMELOGENIN"/>
    <property type="match status" value="1"/>
</dbReference>